<dbReference type="PANTHER" id="PTHR43033">
    <property type="entry name" value="TRNA(ILE)-LYSIDINE SYNTHASE-RELATED"/>
    <property type="match status" value="1"/>
</dbReference>
<dbReference type="AlphaFoldDB" id="A0A2V1E9I9"/>
<dbReference type="InterPro" id="IPR012094">
    <property type="entry name" value="tRNA_Ile_lys_synt"/>
</dbReference>
<evidence type="ECO:0000256" key="5">
    <source>
        <dbReference type="ARBA" id="ARBA00022840"/>
    </source>
</evidence>
<evidence type="ECO:0000256" key="1">
    <source>
        <dbReference type="ARBA" id="ARBA00013267"/>
    </source>
</evidence>
<feature type="compositionally biased region" description="Basic residues" evidence="7">
    <location>
        <begin position="629"/>
        <end position="639"/>
    </location>
</feature>
<evidence type="ECO:0000256" key="2">
    <source>
        <dbReference type="ARBA" id="ARBA00022598"/>
    </source>
</evidence>
<feature type="compositionally biased region" description="Basic and acidic residues" evidence="7">
    <location>
        <begin position="588"/>
        <end position="618"/>
    </location>
</feature>
<protein>
    <recommendedName>
        <fullName evidence="1">tRNA(Ile)-lysidine synthetase</fullName>
        <ecNumber evidence="1">6.3.4.19</ecNumber>
    </recommendedName>
</protein>
<feature type="compositionally biased region" description="Basic and acidic residues" evidence="7">
    <location>
        <begin position="651"/>
        <end position="664"/>
    </location>
</feature>
<dbReference type="EMBL" id="KZ805305">
    <property type="protein sequence ID" value="PVI07201.1"/>
    <property type="molecule type" value="Genomic_DNA"/>
</dbReference>
<comment type="catalytic activity">
    <reaction evidence="6">
        <text>cytidine(34) in tRNA(Ile2) + L-lysine + ATP = lysidine(34) in tRNA(Ile2) + AMP + diphosphate + H(+)</text>
        <dbReference type="Rhea" id="RHEA:43744"/>
        <dbReference type="Rhea" id="RHEA-COMP:10625"/>
        <dbReference type="Rhea" id="RHEA-COMP:10670"/>
        <dbReference type="ChEBI" id="CHEBI:15378"/>
        <dbReference type="ChEBI" id="CHEBI:30616"/>
        <dbReference type="ChEBI" id="CHEBI:32551"/>
        <dbReference type="ChEBI" id="CHEBI:33019"/>
        <dbReference type="ChEBI" id="CHEBI:82748"/>
        <dbReference type="ChEBI" id="CHEBI:83665"/>
        <dbReference type="ChEBI" id="CHEBI:456215"/>
        <dbReference type="EC" id="6.3.4.19"/>
    </reaction>
</comment>
<evidence type="ECO:0000313" key="10">
    <source>
        <dbReference type="Proteomes" id="UP000244855"/>
    </source>
</evidence>
<dbReference type="SUPFAM" id="SSF52402">
    <property type="entry name" value="Adenine nucleotide alpha hydrolases-like"/>
    <property type="match status" value="1"/>
</dbReference>
<feature type="region of interest" description="Disordered" evidence="7">
    <location>
        <begin position="588"/>
        <end position="676"/>
    </location>
</feature>
<dbReference type="InterPro" id="IPR011063">
    <property type="entry name" value="TilS/TtcA_N"/>
</dbReference>
<sequence>MALATLYQRFRESQLIKGNTILPPRLHGFVVDHKARAVSTEEAEWVAEQLRSQLKIPTTIVPLTWPSATDPKAFETHARTLRYQALGRACRENHINSLMVAHHADDQAETIMMRLLAMRHRSGLQGMRKIYGIPECEGIHGVYQSGGAVYKSLQQFGNHTNTAHNIPFEIEQGGVQVLRPLLKFNKSRLIATCKQHGTSWTEDQTNQDKSLTQRNTVRYIFQNHPLPQALSSSSLVQVAERMQARVDARKSFAEKLFTELPLKLDIQTGSLVVRFPPYESLLAKPILSTTDRAEAMDNAYCLLTRIAELINPVTRSSVSSSAGSVSQIWPELGSAEEVSSSNSTRQKNFTALGVWWQPLESVPTLYGNVESGKYWLLSREPLTSKELQNHSLQVAFPPLSPSELSTSRSRGSTSLQWHFFDNRYWIQVRNNTNQEIILRYMTRSELETISAKGRRTARKLGERSSSKHYYISAVLSLVKPNLLLRGLPALFVRSSDGKDTLIGLPTLNLDIANKQPKSAHTLCDWQVRYKNIDLGARSISDVVVPGINKDVAFAAVASKKSKKRADRELQREGAKVLKKHLEQRSKLVHERWRKEKKFPEPRKIDGERKDGGVQKFNDEPDTSTDQRPQNKRRPLIRKRLVTDTNPLNIADAEHSSEVWDRMLWGKEGSGLKGGKK</sequence>
<organism evidence="9 10">
    <name type="scientific">Periconia macrospinosa</name>
    <dbReference type="NCBI Taxonomy" id="97972"/>
    <lineage>
        <taxon>Eukaryota</taxon>
        <taxon>Fungi</taxon>
        <taxon>Dikarya</taxon>
        <taxon>Ascomycota</taxon>
        <taxon>Pezizomycotina</taxon>
        <taxon>Dothideomycetes</taxon>
        <taxon>Pleosporomycetidae</taxon>
        <taxon>Pleosporales</taxon>
        <taxon>Massarineae</taxon>
        <taxon>Periconiaceae</taxon>
        <taxon>Periconia</taxon>
    </lineage>
</organism>
<keyword evidence="3" id="KW-0819">tRNA processing</keyword>
<accession>A0A2V1E9I9</accession>
<gene>
    <name evidence="9" type="ORF">DM02DRAFT_581209</name>
</gene>
<dbReference type="STRING" id="97972.A0A2V1E9I9"/>
<evidence type="ECO:0000256" key="4">
    <source>
        <dbReference type="ARBA" id="ARBA00022741"/>
    </source>
</evidence>
<dbReference type="Pfam" id="PF01171">
    <property type="entry name" value="ATP_bind_3"/>
    <property type="match status" value="1"/>
</dbReference>
<feature type="compositionally biased region" description="Gly residues" evidence="7">
    <location>
        <begin position="667"/>
        <end position="676"/>
    </location>
</feature>
<reference evidence="9 10" key="1">
    <citation type="journal article" date="2018" name="Sci. Rep.">
        <title>Comparative genomics provides insights into the lifestyle and reveals functional heterogeneity of dark septate endophytic fungi.</title>
        <authorList>
            <person name="Knapp D.G."/>
            <person name="Nemeth J.B."/>
            <person name="Barry K."/>
            <person name="Hainaut M."/>
            <person name="Henrissat B."/>
            <person name="Johnson J."/>
            <person name="Kuo A."/>
            <person name="Lim J.H.P."/>
            <person name="Lipzen A."/>
            <person name="Nolan M."/>
            <person name="Ohm R.A."/>
            <person name="Tamas L."/>
            <person name="Grigoriev I.V."/>
            <person name="Spatafora J.W."/>
            <person name="Nagy L.G."/>
            <person name="Kovacs G.M."/>
        </authorList>
    </citation>
    <scope>NUCLEOTIDE SEQUENCE [LARGE SCALE GENOMIC DNA]</scope>
    <source>
        <strain evidence="9 10">DSE2036</strain>
    </source>
</reference>
<dbReference type="CDD" id="cd01992">
    <property type="entry name" value="TilS_N"/>
    <property type="match status" value="1"/>
</dbReference>
<keyword evidence="10" id="KW-1185">Reference proteome</keyword>
<evidence type="ECO:0000313" key="9">
    <source>
        <dbReference type="EMBL" id="PVI07201.1"/>
    </source>
</evidence>
<keyword evidence="2" id="KW-0436">Ligase</keyword>
<evidence type="ECO:0000256" key="3">
    <source>
        <dbReference type="ARBA" id="ARBA00022694"/>
    </source>
</evidence>
<dbReference type="GO" id="GO:0005524">
    <property type="term" value="F:ATP binding"/>
    <property type="evidence" value="ECO:0007669"/>
    <property type="project" value="UniProtKB-KW"/>
</dbReference>
<dbReference type="InterPro" id="IPR012795">
    <property type="entry name" value="tRNA_Ile_lys_synt_N"/>
</dbReference>
<keyword evidence="5" id="KW-0067">ATP-binding</keyword>
<evidence type="ECO:0000256" key="7">
    <source>
        <dbReference type="SAM" id="MobiDB-lite"/>
    </source>
</evidence>
<dbReference type="EC" id="6.3.4.19" evidence="1"/>
<dbReference type="Proteomes" id="UP000244855">
    <property type="component" value="Unassembled WGS sequence"/>
</dbReference>
<dbReference type="GO" id="GO:0008033">
    <property type="term" value="P:tRNA processing"/>
    <property type="evidence" value="ECO:0007669"/>
    <property type="project" value="UniProtKB-KW"/>
</dbReference>
<dbReference type="InterPro" id="IPR014729">
    <property type="entry name" value="Rossmann-like_a/b/a_fold"/>
</dbReference>
<name>A0A2V1E9I9_9PLEO</name>
<dbReference type="GO" id="GO:0032267">
    <property type="term" value="F:tRNA(Ile)-lysidine synthase activity"/>
    <property type="evidence" value="ECO:0007669"/>
    <property type="project" value="UniProtKB-EC"/>
</dbReference>
<evidence type="ECO:0000256" key="6">
    <source>
        <dbReference type="ARBA" id="ARBA00048539"/>
    </source>
</evidence>
<dbReference type="Gene3D" id="3.40.50.620">
    <property type="entry name" value="HUPs"/>
    <property type="match status" value="1"/>
</dbReference>
<evidence type="ECO:0000259" key="8">
    <source>
        <dbReference type="Pfam" id="PF01171"/>
    </source>
</evidence>
<dbReference type="OrthoDB" id="434144at2759"/>
<feature type="domain" description="tRNA(Ile)-lysidine/2-thiocytidine synthase N-terminal" evidence="8">
    <location>
        <begin position="16"/>
        <end position="218"/>
    </location>
</feature>
<dbReference type="PANTHER" id="PTHR43033:SF1">
    <property type="entry name" value="TRNA(ILE)-LYSIDINE SYNTHASE-RELATED"/>
    <property type="match status" value="1"/>
</dbReference>
<proteinExistence type="predicted"/>
<keyword evidence="4" id="KW-0547">Nucleotide-binding</keyword>